<evidence type="ECO:0000256" key="2">
    <source>
        <dbReference type="SAM" id="Phobius"/>
    </source>
</evidence>
<evidence type="ECO:0000313" key="3">
    <source>
        <dbReference type="EMBL" id="QDS88423.1"/>
    </source>
</evidence>
<dbReference type="AlphaFoldDB" id="A0A517M0M7"/>
<dbReference type="EMBL" id="CP036261">
    <property type="protein sequence ID" value="QDS88423.1"/>
    <property type="molecule type" value="Genomic_DNA"/>
</dbReference>
<proteinExistence type="predicted"/>
<organism evidence="3 4">
    <name type="scientific">Rosistilla ulvae</name>
    <dbReference type="NCBI Taxonomy" id="1930277"/>
    <lineage>
        <taxon>Bacteria</taxon>
        <taxon>Pseudomonadati</taxon>
        <taxon>Planctomycetota</taxon>
        <taxon>Planctomycetia</taxon>
        <taxon>Pirellulales</taxon>
        <taxon>Pirellulaceae</taxon>
        <taxon>Rosistilla</taxon>
    </lineage>
</organism>
<feature type="transmembrane region" description="Helical" evidence="2">
    <location>
        <begin position="48"/>
        <end position="68"/>
    </location>
</feature>
<evidence type="ECO:0000313" key="4">
    <source>
        <dbReference type="Proteomes" id="UP000319557"/>
    </source>
</evidence>
<dbReference type="OrthoDB" id="281867at2"/>
<gene>
    <name evidence="3" type="ORF">EC9_26130</name>
</gene>
<accession>A0A517M0M7</accession>
<evidence type="ECO:0000256" key="1">
    <source>
        <dbReference type="SAM" id="MobiDB-lite"/>
    </source>
</evidence>
<protein>
    <submittedName>
        <fullName evidence="3">Uncharacterized protein</fullName>
    </submittedName>
</protein>
<reference evidence="3 4" key="1">
    <citation type="submission" date="2019-02" db="EMBL/GenBank/DDBJ databases">
        <title>Deep-cultivation of Planctomycetes and their phenomic and genomic characterization uncovers novel biology.</title>
        <authorList>
            <person name="Wiegand S."/>
            <person name="Jogler M."/>
            <person name="Boedeker C."/>
            <person name="Pinto D."/>
            <person name="Vollmers J."/>
            <person name="Rivas-Marin E."/>
            <person name="Kohn T."/>
            <person name="Peeters S.H."/>
            <person name="Heuer A."/>
            <person name="Rast P."/>
            <person name="Oberbeckmann S."/>
            <person name="Bunk B."/>
            <person name="Jeske O."/>
            <person name="Meyerdierks A."/>
            <person name="Storesund J.E."/>
            <person name="Kallscheuer N."/>
            <person name="Luecker S."/>
            <person name="Lage O.M."/>
            <person name="Pohl T."/>
            <person name="Merkel B.J."/>
            <person name="Hornburger P."/>
            <person name="Mueller R.-W."/>
            <person name="Bruemmer F."/>
            <person name="Labrenz M."/>
            <person name="Spormann A.M."/>
            <person name="Op den Camp H."/>
            <person name="Overmann J."/>
            <person name="Amann R."/>
            <person name="Jetten M.S.M."/>
            <person name="Mascher T."/>
            <person name="Medema M.H."/>
            <person name="Devos D.P."/>
            <person name="Kaster A.-K."/>
            <person name="Ovreas L."/>
            <person name="Rohde M."/>
            <person name="Galperin M.Y."/>
            <person name="Jogler C."/>
        </authorList>
    </citation>
    <scope>NUCLEOTIDE SEQUENCE [LARGE SCALE GENOMIC DNA]</scope>
    <source>
        <strain evidence="3 4">EC9</strain>
    </source>
</reference>
<sequence>MNHRTKRRIVTLPKRWGIIWILVAIALSLFGFPFLIYGDPQGPDATVFMLSLTYVPGFFLLVAAVALFRLRVEFEGRRNSGSIRLQLPKLGKLPWAPWMVHVRQIPVMEISRVDEVLESHPTEPNRISRRYILRTKQGDYYFSSIWFSNLEMFRQWCKQNKIQIGEVTASRIGDTERSDATAPFAGERFDPPDRF</sequence>
<dbReference type="RefSeq" id="WP_145345641.1">
    <property type="nucleotide sequence ID" value="NZ_CP036261.1"/>
</dbReference>
<keyword evidence="2" id="KW-1133">Transmembrane helix</keyword>
<keyword evidence="2" id="KW-0812">Transmembrane</keyword>
<keyword evidence="2" id="KW-0472">Membrane</keyword>
<feature type="region of interest" description="Disordered" evidence="1">
    <location>
        <begin position="175"/>
        <end position="195"/>
    </location>
</feature>
<name>A0A517M0M7_9BACT</name>
<feature type="transmembrane region" description="Helical" evidence="2">
    <location>
        <begin position="16"/>
        <end position="36"/>
    </location>
</feature>
<dbReference type="KEGG" id="ruv:EC9_26130"/>
<dbReference type="Proteomes" id="UP000319557">
    <property type="component" value="Chromosome"/>
</dbReference>
<keyword evidence="4" id="KW-1185">Reference proteome</keyword>